<dbReference type="InterPro" id="IPR013216">
    <property type="entry name" value="Methyltransf_11"/>
</dbReference>
<dbReference type="AlphaFoldDB" id="A0A6M3X8U0"/>
<accession>A0A6M3X8U0</accession>
<sequence length="183" mass="20910">MMWFDKERNDVVYGDKRIESHTLCDGRKLEIHPDVIYDFTAIPFRDNSFDLVVFDPPHMHTLGVNSWMAKKYGVLFPGWEEQLKEAFAECSRVLKPTGTLIFKWNETDISTNRIIDVLGHKPLFGHPSGKHSKTIWMTFAKPNNGINPTLKGGRAEESDLCEHCGNLKDTHPRTKCWGEPPAA</sequence>
<protein>
    <submittedName>
        <fullName evidence="2">Putative methyltransferase</fullName>
    </submittedName>
</protein>
<dbReference type="GO" id="GO:0008757">
    <property type="term" value="F:S-adenosylmethionine-dependent methyltransferase activity"/>
    <property type="evidence" value="ECO:0007669"/>
    <property type="project" value="InterPro"/>
</dbReference>
<organism evidence="2">
    <name type="scientific">viral metagenome</name>
    <dbReference type="NCBI Taxonomy" id="1070528"/>
    <lineage>
        <taxon>unclassified sequences</taxon>
        <taxon>metagenomes</taxon>
        <taxon>organismal metagenomes</taxon>
    </lineage>
</organism>
<dbReference type="Pfam" id="PF08241">
    <property type="entry name" value="Methyltransf_11"/>
    <property type="match status" value="1"/>
</dbReference>
<keyword evidence="2" id="KW-0808">Transferase</keyword>
<keyword evidence="2" id="KW-0489">Methyltransferase</keyword>
<dbReference type="GO" id="GO:0032259">
    <property type="term" value="P:methylation"/>
    <property type="evidence" value="ECO:0007669"/>
    <property type="project" value="UniProtKB-KW"/>
</dbReference>
<evidence type="ECO:0000313" key="2">
    <source>
        <dbReference type="EMBL" id="QJH93867.1"/>
    </source>
</evidence>
<dbReference type="SUPFAM" id="SSF53335">
    <property type="entry name" value="S-adenosyl-L-methionine-dependent methyltransferases"/>
    <property type="match status" value="1"/>
</dbReference>
<reference evidence="2" key="1">
    <citation type="submission" date="2020-03" db="EMBL/GenBank/DDBJ databases">
        <title>The deep terrestrial virosphere.</title>
        <authorList>
            <person name="Holmfeldt K."/>
            <person name="Nilsson E."/>
            <person name="Simone D."/>
            <person name="Lopez-Fernandez M."/>
            <person name="Wu X."/>
            <person name="de Brujin I."/>
            <person name="Lundin D."/>
            <person name="Andersson A."/>
            <person name="Bertilsson S."/>
            <person name="Dopson M."/>
        </authorList>
    </citation>
    <scope>NUCLEOTIDE SEQUENCE</scope>
    <source>
        <strain evidence="2">TM448B00141</strain>
    </source>
</reference>
<proteinExistence type="predicted"/>
<dbReference type="EMBL" id="MT144592">
    <property type="protein sequence ID" value="QJH93867.1"/>
    <property type="molecule type" value="Genomic_DNA"/>
</dbReference>
<dbReference type="Gene3D" id="3.40.50.150">
    <property type="entry name" value="Vaccinia Virus protein VP39"/>
    <property type="match status" value="1"/>
</dbReference>
<dbReference type="InterPro" id="IPR029063">
    <property type="entry name" value="SAM-dependent_MTases_sf"/>
</dbReference>
<evidence type="ECO:0000259" key="1">
    <source>
        <dbReference type="Pfam" id="PF08241"/>
    </source>
</evidence>
<name>A0A6M3X8U0_9ZZZZ</name>
<gene>
    <name evidence="2" type="ORF">TM448B00141_0053</name>
</gene>
<dbReference type="CDD" id="cd02440">
    <property type="entry name" value="AdoMet_MTases"/>
    <property type="match status" value="1"/>
</dbReference>
<feature type="domain" description="Methyltransferase type 11" evidence="1">
    <location>
        <begin position="35"/>
        <end position="102"/>
    </location>
</feature>